<accession>A0A183BF81</accession>
<dbReference type="WBParaSite" id="ECPE_0001791101-mRNA-1">
    <property type="protein sequence ID" value="ECPE_0001791101-mRNA-1"/>
    <property type="gene ID" value="ECPE_0001791101"/>
</dbReference>
<name>A0A183BF81_9TREM</name>
<evidence type="ECO:0000313" key="3">
    <source>
        <dbReference type="Proteomes" id="UP000272942"/>
    </source>
</evidence>
<reference evidence="2 3" key="2">
    <citation type="submission" date="2018-11" db="EMBL/GenBank/DDBJ databases">
        <authorList>
            <consortium name="Pathogen Informatics"/>
        </authorList>
    </citation>
    <scope>NUCLEOTIDE SEQUENCE [LARGE SCALE GENOMIC DNA]</scope>
    <source>
        <strain evidence="2 3">Egypt</strain>
    </source>
</reference>
<feature type="compositionally biased region" description="Low complexity" evidence="1">
    <location>
        <begin position="198"/>
        <end position="208"/>
    </location>
</feature>
<protein>
    <submittedName>
        <fullName evidence="4">WW domain-containing protein</fullName>
    </submittedName>
</protein>
<feature type="region of interest" description="Disordered" evidence="1">
    <location>
        <begin position="162"/>
        <end position="300"/>
    </location>
</feature>
<dbReference type="OrthoDB" id="6285609at2759"/>
<proteinExistence type="predicted"/>
<feature type="compositionally biased region" description="Basic and acidic residues" evidence="1">
    <location>
        <begin position="84"/>
        <end position="98"/>
    </location>
</feature>
<evidence type="ECO:0000313" key="4">
    <source>
        <dbReference type="WBParaSite" id="ECPE_0001791101-mRNA-1"/>
    </source>
</evidence>
<organism evidence="4">
    <name type="scientific">Echinostoma caproni</name>
    <dbReference type="NCBI Taxonomy" id="27848"/>
    <lineage>
        <taxon>Eukaryota</taxon>
        <taxon>Metazoa</taxon>
        <taxon>Spiralia</taxon>
        <taxon>Lophotrochozoa</taxon>
        <taxon>Platyhelminthes</taxon>
        <taxon>Trematoda</taxon>
        <taxon>Digenea</taxon>
        <taxon>Plagiorchiida</taxon>
        <taxon>Echinostomata</taxon>
        <taxon>Echinostomatoidea</taxon>
        <taxon>Echinostomatidae</taxon>
        <taxon>Echinostoma</taxon>
    </lineage>
</organism>
<feature type="compositionally biased region" description="Polar residues" evidence="1">
    <location>
        <begin position="24"/>
        <end position="34"/>
    </location>
</feature>
<feature type="compositionally biased region" description="Polar residues" evidence="1">
    <location>
        <begin position="166"/>
        <end position="185"/>
    </location>
</feature>
<reference evidence="4" key="1">
    <citation type="submission" date="2016-06" db="UniProtKB">
        <authorList>
            <consortium name="WormBaseParasite"/>
        </authorList>
    </citation>
    <scope>IDENTIFICATION</scope>
</reference>
<evidence type="ECO:0000313" key="2">
    <source>
        <dbReference type="EMBL" id="VDP95193.1"/>
    </source>
</evidence>
<evidence type="ECO:0000256" key="1">
    <source>
        <dbReference type="SAM" id="MobiDB-lite"/>
    </source>
</evidence>
<feature type="compositionally biased region" description="Polar residues" evidence="1">
    <location>
        <begin position="263"/>
        <end position="274"/>
    </location>
</feature>
<keyword evidence="3" id="KW-1185">Reference proteome</keyword>
<sequence>MSQSASSPHDGQDSADSIAHEPHSTGTALQTSHSWAPCHPPDGTQAPPYDSSRMGSASASMCRKQRNLMLGWTGGSNADGDVNLSRDGHHHEVSRDPSEWSQPIGPYPSPWMMMMMPPVLPPPNQPAPPIPYGHFRPQDAAYYWEAVMYRSWVRPRSGWKFPQPESDATGTSNRAGNQPAQQDTPLWNVRTRHSLGNTATAAGTPRTPGDFRETSTQRAGQWDYARAAHMLKTLRESREHTFNRNSERTEQQQPIAAPFPPVRTTSRTVDSQTLEADKAKRKLSLDANPRPLSLPQVSRD</sequence>
<dbReference type="EMBL" id="UZAN01072306">
    <property type="protein sequence ID" value="VDP95193.1"/>
    <property type="molecule type" value="Genomic_DNA"/>
</dbReference>
<feature type="region of interest" description="Disordered" evidence="1">
    <location>
        <begin position="1"/>
        <end position="60"/>
    </location>
</feature>
<feature type="region of interest" description="Disordered" evidence="1">
    <location>
        <begin position="81"/>
        <end position="103"/>
    </location>
</feature>
<feature type="compositionally biased region" description="Basic and acidic residues" evidence="1">
    <location>
        <begin position="233"/>
        <end position="250"/>
    </location>
</feature>
<dbReference type="AlphaFoldDB" id="A0A183BF81"/>
<dbReference type="Proteomes" id="UP000272942">
    <property type="component" value="Unassembled WGS sequence"/>
</dbReference>
<gene>
    <name evidence="2" type="ORF">ECPE_LOCUS17866</name>
</gene>